<name>A0ACB6Z1N6_THEGA</name>
<dbReference type="EMBL" id="MU118246">
    <property type="protein sequence ID" value="KAF9643305.1"/>
    <property type="molecule type" value="Genomic_DNA"/>
</dbReference>
<organism evidence="1 2">
    <name type="scientific">Thelephora ganbajun</name>
    <name type="common">Ganba fungus</name>
    <dbReference type="NCBI Taxonomy" id="370292"/>
    <lineage>
        <taxon>Eukaryota</taxon>
        <taxon>Fungi</taxon>
        <taxon>Dikarya</taxon>
        <taxon>Basidiomycota</taxon>
        <taxon>Agaricomycotina</taxon>
        <taxon>Agaricomycetes</taxon>
        <taxon>Thelephorales</taxon>
        <taxon>Thelephoraceae</taxon>
        <taxon>Thelephora</taxon>
    </lineage>
</organism>
<keyword evidence="2" id="KW-1185">Reference proteome</keyword>
<proteinExistence type="predicted"/>
<evidence type="ECO:0000313" key="2">
    <source>
        <dbReference type="Proteomes" id="UP000886501"/>
    </source>
</evidence>
<reference evidence="1" key="1">
    <citation type="submission" date="2019-10" db="EMBL/GenBank/DDBJ databases">
        <authorList>
            <consortium name="DOE Joint Genome Institute"/>
            <person name="Kuo A."/>
            <person name="Miyauchi S."/>
            <person name="Kiss E."/>
            <person name="Drula E."/>
            <person name="Kohler A."/>
            <person name="Sanchez-Garcia M."/>
            <person name="Andreopoulos B."/>
            <person name="Barry K.W."/>
            <person name="Bonito G."/>
            <person name="Buee M."/>
            <person name="Carver A."/>
            <person name="Chen C."/>
            <person name="Cichocki N."/>
            <person name="Clum A."/>
            <person name="Culley D."/>
            <person name="Crous P.W."/>
            <person name="Fauchery L."/>
            <person name="Girlanda M."/>
            <person name="Hayes R."/>
            <person name="Keri Z."/>
            <person name="Labutti K."/>
            <person name="Lipzen A."/>
            <person name="Lombard V."/>
            <person name="Magnuson J."/>
            <person name="Maillard F."/>
            <person name="Morin E."/>
            <person name="Murat C."/>
            <person name="Nolan M."/>
            <person name="Ohm R."/>
            <person name="Pangilinan J."/>
            <person name="Pereira M."/>
            <person name="Perotto S."/>
            <person name="Peter M."/>
            <person name="Riley R."/>
            <person name="Sitrit Y."/>
            <person name="Stielow B."/>
            <person name="Szollosi G."/>
            <person name="Zifcakova L."/>
            <person name="Stursova M."/>
            <person name="Spatafora J.W."/>
            <person name="Tedersoo L."/>
            <person name="Vaario L.-M."/>
            <person name="Yamada A."/>
            <person name="Yan M."/>
            <person name="Wang P."/>
            <person name="Xu J."/>
            <person name="Bruns T."/>
            <person name="Baldrian P."/>
            <person name="Vilgalys R."/>
            <person name="Henrissat B."/>
            <person name="Grigoriev I.V."/>
            <person name="Hibbett D."/>
            <person name="Nagy L.G."/>
            <person name="Martin F.M."/>
        </authorList>
    </citation>
    <scope>NUCLEOTIDE SEQUENCE</scope>
    <source>
        <strain evidence="1">P2</strain>
    </source>
</reference>
<reference evidence="1" key="2">
    <citation type="journal article" date="2020" name="Nat. Commun.">
        <title>Large-scale genome sequencing of mycorrhizal fungi provides insights into the early evolution of symbiotic traits.</title>
        <authorList>
            <person name="Miyauchi S."/>
            <person name="Kiss E."/>
            <person name="Kuo A."/>
            <person name="Drula E."/>
            <person name="Kohler A."/>
            <person name="Sanchez-Garcia M."/>
            <person name="Morin E."/>
            <person name="Andreopoulos B."/>
            <person name="Barry K.W."/>
            <person name="Bonito G."/>
            <person name="Buee M."/>
            <person name="Carver A."/>
            <person name="Chen C."/>
            <person name="Cichocki N."/>
            <person name="Clum A."/>
            <person name="Culley D."/>
            <person name="Crous P.W."/>
            <person name="Fauchery L."/>
            <person name="Girlanda M."/>
            <person name="Hayes R.D."/>
            <person name="Keri Z."/>
            <person name="LaButti K."/>
            <person name="Lipzen A."/>
            <person name="Lombard V."/>
            <person name="Magnuson J."/>
            <person name="Maillard F."/>
            <person name="Murat C."/>
            <person name="Nolan M."/>
            <person name="Ohm R.A."/>
            <person name="Pangilinan J."/>
            <person name="Pereira M.F."/>
            <person name="Perotto S."/>
            <person name="Peter M."/>
            <person name="Pfister S."/>
            <person name="Riley R."/>
            <person name="Sitrit Y."/>
            <person name="Stielow J.B."/>
            <person name="Szollosi G."/>
            <person name="Zifcakova L."/>
            <person name="Stursova M."/>
            <person name="Spatafora J.W."/>
            <person name="Tedersoo L."/>
            <person name="Vaario L.M."/>
            <person name="Yamada A."/>
            <person name="Yan M."/>
            <person name="Wang P."/>
            <person name="Xu J."/>
            <person name="Bruns T."/>
            <person name="Baldrian P."/>
            <person name="Vilgalys R."/>
            <person name="Dunand C."/>
            <person name="Henrissat B."/>
            <person name="Grigoriev I.V."/>
            <person name="Hibbett D."/>
            <person name="Nagy L.G."/>
            <person name="Martin F.M."/>
        </authorList>
    </citation>
    <scope>NUCLEOTIDE SEQUENCE</scope>
    <source>
        <strain evidence="1">P2</strain>
    </source>
</reference>
<evidence type="ECO:0000313" key="1">
    <source>
        <dbReference type="EMBL" id="KAF9643305.1"/>
    </source>
</evidence>
<gene>
    <name evidence="1" type="ORF">BDM02DRAFT_3191863</name>
</gene>
<accession>A0ACB6Z1N6</accession>
<dbReference type="Proteomes" id="UP000886501">
    <property type="component" value="Unassembled WGS sequence"/>
</dbReference>
<sequence length="130" mass="14164">MSLKDNKCFVSPHNQQVSHINLRTHKKDSYGLDYPPLIKLVNAVLLQEESEHPCCQFTNGCSFDDIIWQQALGEALAFLPSSLGSSYHKAPEENMTPIPVPPPSESVVSPVLPPSPPAPTPTIPPCCAPH</sequence>
<comment type="caution">
    <text evidence="1">The sequence shown here is derived from an EMBL/GenBank/DDBJ whole genome shotgun (WGS) entry which is preliminary data.</text>
</comment>
<protein>
    <submittedName>
        <fullName evidence="1">Uncharacterized protein</fullName>
    </submittedName>
</protein>